<sequence>MTPPEPGASPKPGTTPEPGTPSDRGASPEPEARTAVGPPGGHSIGVPRGPLLRDTPRSGRGTCVTPRSGRGRCVRSDMPRLSRQESEQSAPGLASRAETVRERGRPRKGHPGASIWRRYRLGAGASRSKAAPEHERSGELASRGEGVIDPKEQEPCPGPLWERTLSASTPLCAGPRSTLEVNGIGAAHSATVPLRHRIPGGGPLPSRARGRREHPSAVFRAAGCSALPTAPASRSIAQRGPAAAGHLRRPAGPRERLRVPRAVVSRRTHAASSLRLPTSGGRCEQ</sequence>
<dbReference type="Proteomes" id="UP000240542">
    <property type="component" value="Unassembled WGS sequence"/>
</dbReference>
<evidence type="ECO:0000313" key="2">
    <source>
        <dbReference type="EMBL" id="PSK96758.1"/>
    </source>
</evidence>
<evidence type="ECO:0000256" key="1">
    <source>
        <dbReference type="SAM" id="MobiDB-lite"/>
    </source>
</evidence>
<feature type="compositionally biased region" description="Pro residues" evidence="1">
    <location>
        <begin position="1"/>
        <end position="19"/>
    </location>
</feature>
<organism evidence="2 3">
    <name type="scientific">Murinocardiopsis flavida</name>
    <dbReference type="NCBI Taxonomy" id="645275"/>
    <lineage>
        <taxon>Bacteria</taxon>
        <taxon>Bacillati</taxon>
        <taxon>Actinomycetota</taxon>
        <taxon>Actinomycetes</taxon>
        <taxon>Streptosporangiales</taxon>
        <taxon>Nocardiopsidaceae</taxon>
        <taxon>Murinocardiopsis</taxon>
    </lineage>
</organism>
<feature type="region of interest" description="Disordered" evidence="1">
    <location>
        <begin position="228"/>
        <end position="285"/>
    </location>
</feature>
<proteinExistence type="predicted"/>
<accession>A0A2P8DHS6</accession>
<evidence type="ECO:0000313" key="3">
    <source>
        <dbReference type="Proteomes" id="UP000240542"/>
    </source>
</evidence>
<reference evidence="2 3" key="1">
    <citation type="submission" date="2018-03" db="EMBL/GenBank/DDBJ databases">
        <title>Genomic Encyclopedia of Archaeal and Bacterial Type Strains, Phase II (KMG-II): from individual species to whole genera.</title>
        <authorList>
            <person name="Goeker M."/>
        </authorList>
    </citation>
    <scope>NUCLEOTIDE SEQUENCE [LARGE SCALE GENOMIC DNA]</scope>
    <source>
        <strain evidence="2 3">DSM 45312</strain>
    </source>
</reference>
<comment type="caution">
    <text evidence="2">The sequence shown here is derived from an EMBL/GenBank/DDBJ whole genome shotgun (WGS) entry which is preliminary data.</text>
</comment>
<dbReference type="EMBL" id="PYGA01000010">
    <property type="protein sequence ID" value="PSK96758.1"/>
    <property type="molecule type" value="Genomic_DNA"/>
</dbReference>
<feature type="compositionally biased region" description="Basic and acidic residues" evidence="1">
    <location>
        <begin position="74"/>
        <end position="86"/>
    </location>
</feature>
<keyword evidence="3" id="KW-1185">Reference proteome</keyword>
<feature type="region of interest" description="Disordered" evidence="1">
    <location>
        <begin position="192"/>
        <end position="215"/>
    </location>
</feature>
<feature type="region of interest" description="Disordered" evidence="1">
    <location>
        <begin position="1"/>
        <end position="162"/>
    </location>
</feature>
<protein>
    <submittedName>
        <fullName evidence="2">Uncharacterized protein</fullName>
    </submittedName>
</protein>
<name>A0A2P8DHS6_9ACTN</name>
<gene>
    <name evidence="2" type="ORF">CLV63_11055</name>
</gene>
<dbReference type="AlphaFoldDB" id="A0A2P8DHS6"/>